<dbReference type="GO" id="GO:0005262">
    <property type="term" value="F:calcium channel activity"/>
    <property type="evidence" value="ECO:0007669"/>
    <property type="project" value="TreeGrafter"/>
</dbReference>
<dbReference type="AlphaFoldDB" id="A0A2G9S5S5"/>
<organism evidence="2 3">
    <name type="scientific">Aquarana catesbeiana</name>
    <name type="common">American bullfrog</name>
    <name type="synonym">Rana catesbeiana</name>
    <dbReference type="NCBI Taxonomy" id="8400"/>
    <lineage>
        <taxon>Eukaryota</taxon>
        <taxon>Metazoa</taxon>
        <taxon>Chordata</taxon>
        <taxon>Craniata</taxon>
        <taxon>Vertebrata</taxon>
        <taxon>Euteleostomi</taxon>
        <taxon>Amphibia</taxon>
        <taxon>Batrachia</taxon>
        <taxon>Anura</taxon>
        <taxon>Neobatrachia</taxon>
        <taxon>Ranoidea</taxon>
        <taxon>Ranidae</taxon>
        <taxon>Aquarana</taxon>
    </lineage>
</organism>
<evidence type="ECO:0000259" key="1">
    <source>
        <dbReference type="PROSITE" id="PS51111"/>
    </source>
</evidence>
<gene>
    <name evidence="2" type="ORF">AB205_0184280</name>
</gene>
<dbReference type="OrthoDB" id="9908568at2759"/>
<reference evidence="3" key="1">
    <citation type="journal article" date="2017" name="Nat. Commun.">
        <title>The North American bullfrog draft genome provides insight into hormonal regulation of long noncoding RNA.</title>
        <authorList>
            <person name="Hammond S.A."/>
            <person name="Warren R.L."/>
            <person name="Vandervalk B.P."/>
            <person name="Kucuk E."/>
            <person name="Khan H."/>
            <person name="Gibb E.A."/>
            <person name="Pandoh P."/>
            <person name="Kirk H."/>
            <person name="Zhao Y."/>
            <person name="Jones M."/>
            <person name="Mungall A.J."/>
            <person name="Coope R."/>
            <person name="Pleasance S."/>
            <person name="Moore R.A."/>
            <person name="Holt R.A."/>
            <person name="Round J.M."/>
            <person name="Ohora S."/>
            <person name="Walle B.V."/>
            <person name="Veldhoen N."/>
            <person name="Helbing C.C."/>
            <person name="Birol I."/>
        </authorList>
    </citation>
    <scope>NUCLEOTIDE SEQUENCE [LARGE SCALE GENOMIC DNA]</scope>
</reference>
<feature type="domain" description="REJ" evidence="1">
    <location>
        <begin position="1"/>
        <end position="186"/>
    </location>
</feature>
<dbReference type="GO" id="GO:0050982">
    <property type="term" value="P:detection of mechanical stimulus"/>
    <property type="evidence" value="ECO:0007669"/>
    <property type="project" value="TreeGrafter"/>
</dbReference>
<accession>A0A2G9S5S5</accession>
<evidence type="ECO:0000313" key="2">
    <source>
        <dbReference type="EMBL" id="PIO34793.1"/>
    </source>
</evidence>
<dbReference type="Proteomes" id="UP000228934">
    <property type="component" value="Unassembled WGS sequence"/>
</dbReference>
<dbReference type="InterPro" id="IPR014010">
    <property type="entry name" value="REJ_dom"/>
</dbReference>
<dbReference type="InterPro" id="IPR051223">
    <property type="entry name" value="Polycystin"/>
</dbReference>
<name>A0A2G9S5S5_AQUCT</name>
<dbReference type="PROSITE" id="PS51111">
    <property type="entry name" value="REJ"/>
    <property type="match status" value="1"/>
</dbReference>
<dbReference type="EMBL" id="KV928999">
    <property type="protein sequence ID" value="PIO34793.1"/>
    <property type="molecule type" value="Genomic_DNA"/>
</dbReference>
<sequence length="186" mass="20100">MREVMLTALSTVNVTSLHTALEMSEVLKDITVKSEELSSSAQVEAMSVLRDVSQSLLTISDEQDHAKETTATYLFSAMSNVLEATAKNDSDPISKRAISQTLLSAVENLQSALLIGKFPDNEPTVLVAPSATMYINRLQSDQVGSASVNVHNVNTAAFKLPSITSMNVPLDRDEALDLRASIKSFI</sequence>
<proteinExistence type="predicted"/>
<dbReference type="PANTHER" id="PTHR10877:SF134">
    <property type="entry name" value="POLYCYSTIN-1-LIKE PROTEIN 2"/>
    <property type="match status" value="1"/>
</dbReference>
<protein>
    <recommendedName>
        <fullName evidence="1">REJ domain-containing protein</fullName>
    </recommendedName>
</protein>
<dbReference type="PANTHER" id="PTHR10877">
    <property type="entry name" value="POLYCYSTIN FAMILY MEMBER"/>
    <property type="match status" value="1"/>
</dbReference>
<keyword evidence="3" id="KW-1185">Reference proteome</keyword>
<evidence type="ECO:0000313" key="3">
    <source>
        <dbReference type="Proteomes" id="UP000228934"/>
    </source>
</evidence>
<dbReference type="GO" id="GO:0016020">
    <property type="term" value="C:membrane"/>
    <property type="evidence" value="ECO:0007669"/>
    <property type="project" value="UniProtKB-SubCell"/>
</dbReference>